<accession>A0A0D6LMH1</accession>
<gene>
    <name evidence="4" type="ORF">ANCCEY_07635</name>
</gene>
<dbReference type="Proteomes" id="UP000054495">
    <property type="component" value="Unassembled WGS sequence"/>
</dbReference>
<sequence length="200" mass="22237">MASPPNATELLRAAASQNDFVAIRGTTGRKMASLPDFIITEITDGQNLACPDMELPINCVSQRSLLDFTLRGSLVETTTSSKAQTKFNTLKGLLRITDDMESEFGMMGSMLRCGWRQTHFAAQLKKYADLYTCNVYNLIEYSGTHYFNSPIQLLPHEEKIMRGFIDTKSINTFDERSSEEGETLSDISCCGCCLTGNETI</sequence>
<dbReference type="Pfam" id="PF05761">
    <property type="entry name" value="5_nucleotid"/>
    <property type="match status" value="1"/>
</dbReference>
<keyword evidence="1" id="KW-0479">Metal-binding</keyword>
<dbReference type="InterPro" id="IPR008380">
    <property type="entry name" value="HAD-SF_hydro_IG_5-nucl"/>
</dbReference>
<organism evidence="4 5">
    <name type="scientific">Ancylostoma ceylanicum</name>
    <dbReference type="NCBI Taxonomy" id="53326"/>
    <lineage>
        <taxon>Eukaryota</taxon>
        <taxon>Metazoa</taxon>
        <taxon>Ecdysozoa</taxon>
        <taxon>Nematoda</taxon>
        <taxon>Chromadorea</taxon>
        <taxon>Rhabditida</taxon>
        <taxon>Rhabditina</taxon>
        <taxon>Rhabditomorpha</taxon>
        <taxon>Strongyloidea</taxon>
        <taxon>Ancylostomatidae</taxon>
        <taxon>Ancylostomatinae</taxon>
        <taxon>Ancylostoma</taxon>
    </lineage>
</organism>
<dbReference type="InterPro" id="IPR036412">
    <property type="entry name" value="HAD-like_sf"/>
</dbReference>
<dbReference type="PANTHER" id="PTHR12103:SF15">
    <property type="entry name" value="CYTOSOLIC PURINE 5'-NUCLEOTIDASE"/>
    <property type="match status" value="1"/>
</dbReference>
<dbReference type="PANTHER" id="PTHR12103">
    <property type="entry name" value="5'-NUCLEOTIDASE DOMAIN-CONTAINING"/>
    <property type="match status" value="1"/>
</dbReference>
<keyword evidence="3" id="KW-0460">Magnesium</keyword>
<reference evidence="4 5" key="1">
    <citation type="submission" date="2013-05" db="EMBL/GenBank/DDBJ databases">
        <title>Draft genome of the parasitic nematode Anyclostoma ceylanicum.</title>
        <authorList>
            <person name="Mitreva M."/>
        </authorList>
    </citation>
    <scope>NUCLEOTIDE SEQUENCE [LARGE SCALE GENOMIC DNA]</scope>
</reference>
<protein>
    <submittedName>
        <fullName evidence="4">Uncharacterized protein</fullName>
    </submittedName>
</protein>
<name>A0A0D6LMH1_9BILA</name>
<keyword evidence="5" id="KW-1185">Reference proteome</keyword>
<evidence type="ECO:0000256" key="2">
    <source>
        <dbReference type="ARBA" id="ARBA00022801"/>
    </source>
</evidence>
<dbReference type="AlphaFoldDB" id="A0A0D6LMH1"/>
<dbReference type="GO" id="GO:0046872">
    <property type="term" value="F:metal ion binding"/>
    <property type="evidence" value="ECO:0007669"/>
    <property type="project" value="UniProtKB-KW"/>
</dbReference>
<dbReference type="GO" id="GO:0008253">
    <property type="term" value="F:5'-nucleotidase activity"/>
    <property type="evidence" value="ECO:0007669"/>
    <property type="project" value="TreeGrafter"/>
</dbReference>
<keyword evidence="2" id="KW-0378">Hydrolase</keyword>
<dbReference type="SUPFAM" id="SSF56784">
    <property type="entry name" value="HAD-like"/>
    <property type="match status" value="1"/>
</dbReference>
<proteinExistence type="predicted"/>
<evidence type="ECO:0000256" key="1">
    <source>
        <dbReference type="ARBA" id="ARBA00022723"/>
    </source>
</evidence>
<evidence type="ECO:0000313" key="5">
    <source>
        <dbReference type="Proteomes" id="UP000054495"/>
    </source>
</evidence>
<dbReference type="EMBL" id="KE124997">
    <property type="protein sequence ID" value="EPB73265.1"/>
    <property type="molecule type" value="Genomic_DNA"/>
</dbReference>
<evidence type="ECO:0000313" key="4">
    <source>
        <dbReference type="EMBL" id="EPB73265.1"/>
    </source>
</evidence>
<evidence type="ECO:0000256" key="3">
    <source>
        <dbReference type="ARBA" id="ARBA00022842"/>
    </source>
</evidence>